<dbReference type="EMBL" id="JAYWIO010000005">
    <property type="protein sequence ID" value="KAK7258507.1"/>
    <property type="molecule type" value="Genomic_DNA"/>
</dbReference>
<keyword evidence="4" id="KW-0949">S-adenosyl-L-methionine</keyword>
<evidence type="ECO:0000256" key="9">
    <source>
        <dbReference type="ARBA" id="ARBA00022853"/>
    </source>
</evidence>
<dbReference type="FunFam" id="2.170.270.10:FF:000058">
    <property type="entry name" value="Histone-lysine N-methyltransferase"/>
    <property type="match status" value="1"/>
</dbReference>
<dbReference type="GO" id="GO:0008270">
    <property type="term" value="F:zinc ion binding"/>
    <property type="evidence" value="ECO:0007669"/>
    <property type="project" value="UniProtKB-KW"/>
</dbReference>
<dbReference type="Gene3D" id="3.10.390.10">
    <property type="entry name" value="SAND domain-like"/>
    <property type="match status" value="1"/>
</dbReference>
<accession>A0AAN9EJP0</accession>
<dbReference type="Gene3D" id="2.30.30.140">
    <property type="match status" value="1"/>
</dbReference>
<dbReference type="InterPro" id="IPR010919">
    <property type="entry name" value="SAND-like_dom_sf"/>
</dbReference>
<dbReference type="InterPro" id="IPR034732">
    <property type="entry name" value="EPHD"/>
</dbReference>
<feature type="domain" description="PWWP" evidence="17">
    <location>
        <begin position="184"/>
        <end position="253"/>
    </location>
</feature>
<keyword evidence="9" id="KW-0156">Chromatin regulator</keyword>
<dbReference type="Pfam" id="PF00855">
    <property type="entry name" value="PWWP"/>
    <property type="match status" value="1"/>
</dbReference>
<dbReference type="SUPFAM" id="SSF57903">
    <property type="entry name" value="FYVE/PHD zinc finger"/>
    <property type="match status" value="2"/>
</dbReference>
<evidence type="ECO:0000256" key="13">
    <source>
        <dbReference type="PROSITE-ProRule" id="PRU00146"/>
    </source>
</evidence>
<dbReference type="GO" id="GO:0032259">
    <property type="term" value="P:methylation"/>
    <property type="evidence" value="ECO:0007669"/>
    <property type="project" value="UniProtKB-KW"/>
</dbReference>
<dbReference type="Pfam" id="PF13831">
    <property type="entry name" value="PHD_2"/>
    <property type="match status" value="1"/>
</dbReference>
<dbReference type="InterPro" id="IPR003616">
    <property type="entry name" value="Post-SET_dom"/>
</dbReference>
<evidence type="ECO:0000256" key="6">
    <source>
        <dbReference type="ARBA" id="ARBA00022737"/>
    </source>
</evidence>
<evidence type="ECO:0008006" key="22">
    <source>
        <dbReference type="Google" id="ProtNLM"/>
    </source>
</evidence>
<evidence type="ECO:0000256" key="5">
    <source>
        <dbReference type="ARBA" id="ARBA00022723"/>
    </source>
</evidence>
<feature type="region of interest" description="Disordered" evidence="14">
    <location>
        <begin position="1"/>
        <end position="72"/>
    </location>
</feature>
<evidence type="ECO:0000256" key="2">
    <source>
        <dbReference type="ARBA" id="ARBA00022603"/>
    </source>
</evidence>
<dbReference type="PROSITE" id="PS50016">
    <property type="entry name" value="ZF_PHD_2"/>
    <property type="match status" value="2"/>
</dbReference>
<evidence type="ECO:0000313" key="21">
    <source>
        <dbReference type="Proteomes" id="UP001372338"/>
    </source>
</evidence>
<evidence type="ECO:0000256" key="8">
    <source>
        <dbReference type="ARBA" id="ARBA00022833"/>
    </source>
</evidence>
<evidence type="ECO:0000256" key="12">
    <source>
        <dbReference type="ARBA" id="ARBA00054897"/>
    </source>
</evidence>
<evidence type="ECO:0000256" key="10">
    <source>
        <dbReference type="ARBA" id="ARBA00023242"/>
    </source>
</evidence>
<dbReference type="Proteomes" id="UP001372338">
    <property type="component" value="Unassembled WGS sequence"/>
</dbReference>
<name>A0AAN9EJP0_CROPI</name>
<dbReference type="PROSITE" id="PS50280">
    <property type="entry name" value="SET"/>
    <property type="match status" value="1"/>
</dbReference>
<comment type="function">
    <text evidence="12">Histone methyltransferase.</text>
</comment>
<feature type="domain" description="PHD-type" evidence="15">
    <location>
        <begin position="547"/>
        <end position="598"/>
    </location>
</feature>
<feature type="domain" description="PHD-type" evidence="19">
    <location>
        <begin position="601"/>
        <end position="716"/>
    </location>
</feature>
<dbReference type="InterPro" id="IPR000313">
    <property type="entry name" value="PWWP_dom"/>
</dbReference>
<dbReference type="CDD" id="cd20143">
    <property type="entry name" value="PWWP_AtATX3-like"/>
    <property type="match status" value="1"/>
</dbReference>
<keyword evidence="6" id="KW-0677">Repeat</keyword>
<protein>
    <recommendedName>
        <fullName evidence="22">Histone-lysine N-methyltransferase ATX3</fullName>
    </recommendedName>
</protein>
<keyword evidence="21" id="KW-1185">Reference proteome</keyword>
<dbReference type="PROSITE" id="PS51566">
    <property type="entry name" value="SAM_MT43_TRX_MLL"/>
    <property type="match status" value="1"/>
</dbReference>
<feature type="compositionally biased region" description="Basic and acidic residues" evidence="14">
    <location>
        <begin position="7"/>
        <end position="18"/>
    </location>
</feature>
<feature type="domain" description="PHD-type" evidence="15">
    <location>
        <begin position="363"/>
        <end position="419"/>
    </location>
</feature>
<dbReference type="InterPro" id="IPR046341">
    <property type="entry name" value="SET_dom_sf"/>
</dbReference>
<dbReference type="PROSITE" id="PS01359">
    <property type="entry name" value="ZF_PHD_1"/>
    <property type="match status" value="1"/>
</dbReference>
<dbReference type="PANTHER" id="PTHR13793">
    <property type="entry name" value="PHD FINGER PROTEINS"/>
    <property type="match status" value="1"/>
</dbReference>
<evidence type="ECO:0000259" key="15">
    <source>
        <dbReference type="PROSITE" id="PS50016"/>
    </source>
</evidence>
<dbReference type="InterPro" id="IPR001214">
    <property type="entry name" value="SET_dom"/>
</dbReference>
<dbReference type="FunFam" id="3.30.40.10:FF:000464">
    <property type="entry name" value="Histone-lysine N-methyltransferase"/>
    <property type="match status" value="1"/>
</dbReference>
<dbReference type="Pfam" id="PF00856">
    <property type="entry name" value="SET"/>
    <property type="match status" value="1"/>
</dbReference>
<dbReference type="AlphaFoldDB" id="A0AAN9EJP0"/>
<dbReference type="PANTHER" id="PTHR13793:SF92">
    <property type="entry name" value="HISTONE-LYSINE N-METHYLTRANSFERASE ATX3"/>
    <property type="match status" value="1"/>
</dbReference>
<proteinExistence type="predicted"/>
<dbReference type="Pfam" id="PF13832">
    <property type="entry name" value="zf-HC5HC2H_2"/>
    <property type="match status" value="1"/>
</dbReference>
<dbReference type="InterPro" id="IPR042011">
    <property type="entry name" value="ATX3/4/5_PHD"/>
</dbReference>
<sequence>MQNLKRCKLDEREQDAAQKKQKANELSSNNLNSNDDVSEIPNSNSNSNLEGKGGNSSEKLIPSQSVRSTRRRFVPSKFKDSILDTWKFGKLCKRGDSSLEQGDSDNGRSSNSTSFPNSEKQKVDTDLVSSKKTERVKTSINGSCLSLVKKGSNSTTGFSSEGLDHKGSGKKRREDVCKLEDFTWGDIVWAKYGKRCPAWPAVVIDPIVHAPQPVFNCCVPGATCVMFFGYSKNGKQRNYSWVKQGMIFPFLESMERFQGQTQLHKSKLSDFHIAIEEAILADNGILDSYLGAVQITNVEAHPGRLLEGTRPYIDEENFDEEKDKIVCVGCGLLLPPKTRKKNKDSSGLPQLYCKPCAKLQKSRQYCGICKKIWHHSHGGDWVCCDGCNVWVHAECDNITSKLFKDLENVDYYCPDCKKFNNSKLSALQTYNSNIKSIENSQQSAIPEELAVVCNGMEGIYIPKLHLVMCKCGPCGSRKQTLPDWERHTGCKAKKWKHSVKVESTMQPLMKWLKEHDLQDGTRLQLDQHQLISLLQEKYEPVLAKWTTEKCAICRWIDDYDYNKILICNRCQIAVHEECYGARNVQDLSSWVCRVCETPDVERDCCLCPVKGGALKPTDVDMLWVHVTCAWFQPGMHFPNEKTMEPACGILRVSPESFLKTCVICKQIHGSCISCCKCATYFHVMCAARKGYCSELHTIEKNESPRSRMIMYCAVHRVPNPDSAMSLHAAMVVYYATNSIQNHKGSFRGSRRVASKNVALPESSTSHSLEVEPLSAARCRVYRKPPNKWDDVPTIHLLGGPNLHSLSVITELNGDKKKDAEVFSSLNERLCHLQKTENHRLRFGKSGICGWGLFARRDLQAGEMVVEYRGELVSSGVCDLREAKYLKEGKACYFFKISDDVIIDATEKGNIARLINHSCMPNCYARIIDQENRIVLIARNNISAGEELTYNYLFDPDDKDEPKVPCLCRTPNCRKFMN</sequence>
<dbReference type="PROSITE" id="PS51805">
    <property type="entry name" value="EPHD"/>
    <property type="match status" value="1"/>
</dbReference>
<dbReference type="InterPro" id="IPR013083">
    <property type="entry name" value="Znf_RING/FYVE/PHD"/>
</dbReference>
<dbReference type="PROSITE" id="PS50868">
    <property type="entry name" value="POST_SET"/>
    <property type="match status" value="1"/>
</dbReference>
<evidence type="ECO:0000259" key="18">
    <source>
        <dbReference type="PROSITE" id="PS50868"/>
    </source>
</evidence>
<dbReference type="InterPro" id="IPR011011">
    <property type="entry name" value="Znf_FYVE_PHD"/>
</dbReference>
<feature type="compositionally biased region" description="Polar residues" evidence="14">
    <location>
        <begin position="40"/>
        <end position="67"/>
    </location>
</feature>
<keyword evidence="5" id="KW-0479">Metal-binding</keyword>
<dbReference type="PROSITE" id="PS50812">
    <property type="entry name" value="PWWP"/>
    <property type="match status" value="1"/>
</dbReference>
<evidence type="ECO:0000256" key="11">
    <source>
        <dbReference type="ARBA" id="ARBA00052314"/>
    </source>
</evidence>
<dbReference type="CDD" id="cd15517">
    <property type="entry name" value="PHD_TCF19_like"/>
    <property type="match status" value="1"/>
</dbReference>
<comment type="catalytic activity">
    <reaction evidence="11">
        <text>L-lysyl-[histone] + S-adenosyl-L-methionine = N(6)-methyl-L-lysyl-[histone] + S-adenosyl-L-homocysteine + H(+)</text>
        <dbReference type="Rhea" id="RHEA:10024"/>
        <dbReference type="Rhea" id="RHEA-COMP:9845"/>
        <dbReference type="Rhea" id="RHEA-COMP:9846"/>
        <dbReference type="ChEBI" id="CHEBI:15378"/>
        <dbReference type="ChEBI" id="CHEBI:29969"/>
        <dbReference type="ChEBI" id="CHEBI:57856"/>
        <dbReference type="ChEBI" id="CHEBI:59789"/>
        <dbReference type="ChEBI" id="CHEBI:61929"/>
    </reaction>
</comment>
<comment type="caution">
    <text evidence="20">The sequence shown here is derived from an EMBL/GenBank/DDBJ whole genome shotgun (WGS) entry which is preliminary data.</text>
</comment>
<keyword evidence="7 13" id="KW-0863">Zinc-finger</keyword>
<keyword evidence="2" id="KW-0489">Methyltransferase</keyword>
<evidence type="ECO:0000259" key="19">
    <source>
        <dbReference type="PROSITE" id="PS51805"/>
    </source>
</evidence>
<dbReference type="Gene3D" id="2.170.270.10">
    <property type="entry name" value="SET domain"/>
    <property type="match status" value="1"/>
</dbReference>
<reference evidence="20 21" key="1">
    <citation type="submission" date="2024-01" db="EMBL/GenBank/DDBJ databases">
        <title>The genomes of 5 underutilized Papilionoideae crops provide insights into root nodulation and disease resistanc.</title>
        <authorList>
            <person name="Yuan L."/>
        </authorList>
    </citation>
    <scope>NUCLEOTIDE SEQUENCE [LARGE SCALE GENOMIC DNA]</scope>
    <source>
        <strain evidence="20">ZHUSHIDOU_FW_LH</strain>
        <tissue evidence="20">Leaf</tissue>
    </source>
</reference>
<dbReference type="Pfam" id="PF00628">
    <property type="entry name" value="PHD"/>
    <property type="match status" value="1"/>
</dbReference>
<dbReference type="GO" id="GO:0048188">
    <property type="term" value="C:Set1C/COMPASS complex"/>
    <property type="evidence" value="ECO:0007669"/>
    <property type="project" value="UniProtKB-ARBA"/>
</dbReference>
<feature type="compositionally biased region" description="Basic and acidic residues" evidence="14">
    <location>
        <begin position="119"/>
        <end position="134"/>
    </location>
</feature>
<evidence type="ECO:0000256" key="3">
    <source>
        <dbReference type="ARBA" id="ARBA00022679"/>
    </source>
</evidence>
<keyword evidence="3" id="KW-0808">Transferase</keyword>
<dbReference type="InterPro" id="IPR019787">
    <property type="entry name" value="Znf_PHD-finger"/>
</dbReference>
<organism evidence="20 21">
    <name type="scientific">Crotalaria pallida</name>
    <name type="common">Smooth rattlebox</name>
    <name type="synonym">Crotalaria striata</name>
    <dbReference type="NCBI Taxonomy" id="3830"/>
    <lineage>
        <taxon>Eukaryota</taxon>
        <taxon>Viridiplantae</taxon>
        <taxon>Streptophyta</taxon>
        <taxon>Embryophyta</taxon>
        <taxon>Tracheophyta</taxon>
        <taxon>Spermatophyta</taxon>
        <taxon>Magnoliopsida</taxon>
        <taxon>eudicotyledons</taxon>
        <taxon>Gunneridae</taxon>
        <taxon>Pentapetalae</taxon>
        <taxon>rosids</taxon>
        <taxon>fabids</taxon>
        <taxon>Fabales</taxon>
        <taxon>Fabaceae</taxon>
        <taxon>Papilionoideae</taxon>
        <taxon>50 kb inversion clade</taxon>
        <taxon>genistoids sensu lato</taxon>
        <taxon>core genistoids</taxon>
        <taxon>Crotalarieae</taxon>
        <taxon>Crotalaria</taxon>
    </lineage>
</organism>
<dbReference type="SUPFAM" id="SSF82199">
    <property type="entry name" value="SET domain"/>
    <property type="match status" value="1"/>
</dbReference>
<dbReference type="CDD" id="cd10518">
    <property type="entry name" value="SET_SETD1-like"/>
    <property type="match status" value="1"/>
</dbReference>
<dbReference type="GO" id="GO:0006325">
    <property type="term" value="P:chromatin organization"/>
    <property type="evidence" value="ECO:0007669"/>
    <property type="project" value="UniProtKB-KW"/>
</dbReference>
<evidence type="ECO:0000313" key="20">
    <source>
        <dbReference type="EMBL" id="KAK7258507.1"/>
    </source>
</evidence>
<evidence type="ECO:0000256" key="4">
    <source>
        <dbReference type="ARBA" id="ARBA00022691"/>
    </source>
</evidence>
<gene>
    <name evidence="20" type="ORF">RIF29_24086</name>
</gene>
<dbReference type="SMART" id="SM00249">
    <property type="entry name" value="PHD"/>
    <property type="match status" value="3"/>
</dbReference>
<feature type="domain" description="SET" evidence="16">
    <location>
        <begin position="838"/>
        <end position="952"/>
    </location>
</feature>
<dbReference type="InterPro" id="IPR050701">
    <property type="entry name" value="Histone_Mod_Regulator"/>
</dbReference>
<dbReference type="SUPFAM" id="SSF63748">
    <property type="entry name" value="Tudor/PWWP/MBT"/>
    <property type="match status" value="1"/>
</dbReference>
<dbReference type="InterPro" id="IPR019786">
    <property type="entry name" value="Zinc_finger_PHD-type_CS"/>
</dbReference>
<feature type="region of interest" description="Disordered" evidence="14">
    <location>
        <begin position="97"/>
        <end position="134"/>
    </location>
</feature>
<evidence type="ECO:0000256" key="7">
    <source>
        <dbReference type="ARBA" id="ARBA00022771"/>
    </source>
</evidence>
<dbReference type="InterPro" id="IPR001965">
    <property type="entry name" value="Znf_PHD"/>
</dbReference>
<evidence type="ECO:0000256" key="1">
    <source>
        <dbReference type="ARBA" id="ARBA00004123"/>
    </source>
</evidence>
<evidence type="ECO:0000259" key="17">
    <source>
        <dbReference type="PROSITE" id="PS50812"/>
    </source>
</evidence>
<feature type="compositionally biased region" description="Low complexity" evidence="14">
    <location>
        <begin position="24"/>
        <end position="35"/>
    </location>
</feature>
<evidence type="ECO:0000256" key="14">
    <source>
        <dbReference type="SAM" id="MobiDB-lite"/>
    </source>
</evidence>
<evidence type="ECO:0000259" key="16">
    <source>
        <dbReference type="PROSITE" id="PS50280"/>
    </source>
</evidence>
<dbReference type="GO" id="GO:0006357">
    <property type="term" value="P:regulation of transcription by RNA polymerase II"/>
    <property type="evidence" value="ECO:0007669"/>
    <property type="project" value="TreeGrafter"/>
</dbReference>
<dbReference type="CDD" id="cd15495">
    <property type="entry name" value="PHD_ATX3_4_5_like"/>
    <property type="match status" value="1"/>
</dbReference>
<dbReference type="InterPro" id="IPR025780">
    <property type="entry name" value="Hist-Lys_N-MeTrfase_ATX"/>
</dbReference>
<feature type="compositionally biased region" description="Polar residues" evidence="14">
    <location>
        <begin position="107"/>
        <end position="118"/>
    </location>
</feature>
<dbReference type="GO" id="GO:0008168">
    <property type="term" value="F:methyltransferase activity"/>
    <property type="evidence" value="ECO:0007669"/>
    <property type="project" value="UniProtKB-KW"/>
</dbReference>
<comment type="subcellular location">
    <subcellularLocation>
        <location evidence="1">Nucleus</location>
    </subcellularLocation>
</comment>
<dbReference type="Gene3D" id="3.30.40.10">
    <property type="entry name" value="Zinc/RING finger domain, C3HC4 (zinc finger)"/>
    <property type="match status" value="3"/>
</dbReference>
<keyword evidence="10" id="KW-0539">Nucleus</keyword>
<feature type="domain" description="Post-SET" evidence="18">
    <location>
        <begin position="961"/>
        <end position="977"/>
    </location>
</feature>
<keyword evidence="8" id="KW-0862">Zinc</keyword>
<dbReference type="SMART" id="SM00317">
    <property type="entry name" value="SET"/>
    <property type="match status" value="1"/>
</dbReference>